<keyword evidence="3" id="KW-1185">Reference proteome</keyword>
<reference evidence="2" key="1">
    <citation type="submission" date="2022-08" db="EMBL/GenBank/DDBJ databases">
        <authorList>
            <person name="Marques A."/>
        </authorList>
    </citation>
    <scope>NUCLEOTIDE SEQUENCE</scope>
    <source>
        <strain evidence="2">RhyPub2mFocal</strain>
        <tissue evidence="2">Leaves</tissue>
    </source>
</reference>
<dbReference type="SUPFAM" id="SSF81383">
    <property type="entry name" value="F-box domain"/>
    <property type="match status" value="1"/>
</dbReference>
<dbReference type="EMBL" id="JAMFTS010000002">
    <property type="protein sequence ID" value="KAJ4798302.1"/>
    <property type="molecule type" value="Genomic_DNA"/>
</dbReference>
<dbReference type="Pfam" id="PF00646">
    <property type="entry name" value="F-box"/>
    <property type="match status" value="1"/>
</dbReference>
<protein>
    <submittedName>
        <fullName evidence="2">F-box family protein</fullName>
    </submittedName>
</protein>
<dbReference type="Proteomes" id="UP001140206">
    <property type="component" value="Chromosome 2"/>
</dbReference>
<dbReference type="PANTHER" id="PTHR32141">
    <property type="match status" value="1"/>
</dbReference>
<dbReference type="PANTHER" id="PTHR32141:SF179">
    <property type="entry name" value="F-BOX DOMAIN-CONTAINING PROTEIN"/>
    <property type="match status" value="1"/>
</dbReference>
<evidence type="ECO:0000259" key="1">
    <source>
        <dbReference type="Pfam" id="PF00646"/>
    </source>
</evidence>
<dbReference type="SUPFAM" id="SSF52047">
    <property type="entry name" value="RNI-like"/>
    <property type="match status" value="1"/>
</dbReference>
<dbReference type="InterPro" id="IPR055302">
    <property type="entry name" value="F-box_dom-containing"/>
</dbReference>
<dbReference type="InterPro" id="IPR001810">
    <property type="entry name" value="F-box_dom"/>
</dbReference>
<accession>A0AAV8G715</accession>
<organism evidence="2 3">
    <name type="scientific">Rhynchospora pubera</name>
    <dbReference type="NCBI Taxonomy" id="906938"/>
    <lineage>
        <taxon>Eukaryota</taxon>
        <taxon>Viridiplantae</taxon>
        <taxon>Streptophyta</taxon>
        <taxon>Embryophyta</taxon>
        <taxon>Tracheophyta</taxon>
        <taxon>Spermatophyta</taxon>
        <taxon>Magnoliopsida</taxon>
        <taxon>Liliopsida</taxon>
        <taxon>Poales</taxon>
        <taxon>Cyperaceae</taxon>
        <taxon>Cyperoideae</taxon>
        <taxon>Rhynchosporeae</taxon>
        <taxon>Rhynchospora</taxon>
    </lineage>
</organism>
<comment type="caution">
    <text evidence="2">The sequence shown here is derived from an EMBL/GenBank/DDBJ whole genome shotgun (WGS) entry which is preliminary data.</text>
</comment>
<evidence type="ECO:0000313" key="3">
    <source>
        <dbReference type="Proteomes" id="UP001140206"/>
    </source>
</evidence>
<proteinExistence type="predicted"/>
<sequence>MAGCDRVSVLPLEIKISLLSHLDFKDAVRTSALAHSWRHLWTLLPRLSLSSCSDPLGLDEDEIGDFYAFNIMWMERVVNLVSSLRGPILHFGLAFYYCPYRQSDPLLQHLLHLLLQKGGVVTLHLHNFNPRYRAVICLPFFHALKELGLSDCHLVLPTGFRRLDRLTELFLVDTQISSDDLIAAKGPLLINLSFPLMRHLQFCVDDSVEEIFVISAPCLEEAFIFHDKGVNFTSEKLARITLGLVTSIVMVSSLTLGFDALKDFSLVTLPFNFTFPRLRFLSFYLNIDTVDKRMYDAFAWLLRSIPFLEELEIELQGDDSNQTNRVAILTRELLAKKHDGFACLDRSVRSVVIRMYELKVTASITMAQFFLLNAKVLKELKIAYDADGMIMPSMIEELQKLEIVSSDAKVRLSLMVKSKLSKVEIGSAYNSAYVQWFQAG</sequence>
<name>A0AAV8G715_9POAL</name>
<dbReference type="AlphaFoldDB" id="A0AAV8G715"/>
<gene>
    <name evidence="2" type="ORF">LUZ62_049548</name>
</gene>
<feature type="domain" description="F-box" evidence="1">
    <location>
        <begin position="9"/>
        <end position="46"/>
    </location>
</feature>
<dbReference type="InterPro" id="IPR036047">
    <property type="entry name" value="F-box-like_dom_sf"/>
</dbReference>
<evidence type="ECO:0000313" key="2">
    <source>
        <dbReference type="EMBL" id="KAJ4798302.1"/>
    </source>
</evidence>